<gene>
    <name evidence="3" type="ORF">EXJ73_16035</name>
</gene>
<dbReference type="PANTHER" id="PTHR34075:SF5">
    <property type="entry name" value="BLR3430 PROTEIN"/>
    <property type="match status" value="1"/>
</dbReference>
<evidence type="ECO:0000259" key="1">
    <source>
        <dbReference type="Pfam" id="PF01796"/>
    </source>
</evidence>
<evidence type="ECO:0000313" key="3">
    <source>
        <dbReference type="EMBL" id="MDG0863974.1"/>
    </source>
</evidence>
<dbReference type="InterPro" id="IPR022002">
    <property type="entry name" value="ChsH2_Znr"/>
</dbReference>
<dbReference type="Proteomes" id="UP001152766">
    <property type="component" value="Unassembled WGS sequence"/>
</dbReference>
<reference evidence="3" key="1">
    <citation type="submission" date="2019-02" db="EMBL/GenBank/DDBJ databases">
        <title>Draft genome of the type strain Pelomonas aquatica CCUG 52575T.</title>
        <authorList>
            <person name="Gomila M."/>
            <person name="Lalucat J."/>
        </authorList>
    </citation>
    <scope>NUCLEOTIDE SEQUENCE</scope>
    <source>
        <strain evidence="3">CCUG 52575</strain>
    </source>
</reference>
<dbReference type="AlphaFoldDB" id="A0A9X4LJH2"/>
<dbReference type="InterPro" id="IPR012340">
    <property type="entry name" value="NA-bd_OB-fold"/>
</dbReference>
<evidence type="ECO:0000259" key="2">
    <source>
        <dbReference type="Pfam" id="PF12172"/>
    </source>
</evidence>
<dbReference type="EMBL" id="SGUG01000024">
    <property type="protein sequence ID" value="MDG0863974.1"/>
    <property type="molecule type" value="Genomic_DNA"/>
</dbReference>
<protein>
    <submittedName>
        <fullName evidence="3">Zn-ribbon domain-containing OB-fold protein</fullName>
    </submittedName>
</protein>
<organism evidence="3 4">
    <name type="scientific">Pelomonas aquatica</name>
    <dbReference type="NCBI Taxonomy" id="431058"/>
    <lineage>
        <taxon>Bacteria</taxon>
        <taxon>Pseudomonadati</taxon>
        <taxon>Pseudomonadota</taxon>
        <taxon>Betaproteobacteria</taxon>
        <taxon>Burkholderiales</taxon>
        <taxon>Sphaerotilaceae</taxon>
        <taxon>Roseateles</taxon>
    </lineage>
</organism>
<dbReference type="Gene3D" id="6.10.30.10">
    <property type="match status" value="1"/>
</dbReference>
<feature type="domain" description="ChsH2 C-terminal OB-fold" evidence="1">
    <location>
        <begin position="54"/>
        <end position="118"/>
    </location>
</feature>
<evidence type="ECO:0000313" key="4">
    <source>
        <dbReference type="Proteomes" id="UP001152766"/>
    </source>
</evidence>
<dbReference type="Pfam" id="PF01796">
    <property type="entry name" value="OB_ChsH2_C"/>
    <property type="match status" value="1"/>
</dbReference>
<keyword evidence="4" id="KW-1185">Reference proteome</keyword>
<comment type="caution">
    <text evidence="3">The sequence shown here is derived from an EMBL/GenBank/DDBJ whole genome shotgun (WGS) entry which is preliminary data.</text>
</comment>
<sequence length="138" mass="15295">MTRKLPALTPDTAPFWQGGAQGLLNVHRCSACSRWFHPPAPICPHCRSFDVAPQPVSGHGKVLTFTINQQAWTPDLEAPYVVAIIELAEQAGLRLTSNIVRCAPQEVQIDMPVRVVFEQQEDVWIPLFAPLESRVGDV</sequence>
<dbReference type="Pfam" id="PF12172">
    <property type="entry name" value="zf-ChsH2"/>
    <property type="match status" value="1"/>
</dbReference>
<dbReference type="PANTHER" id="PTHR34075">
    <property type="entry name" value="BLR3430 PROTEIN"/>
    <property type="match status" value="1"/>
</dbReference>
<accession>A0A9X4LJH2</accession>
<dbReference type="InterPro" id="IPR052513">
    <property type="entry name" value="Thioester_dehydratase-like"/>
</dbReference>
<dbReference type="InterPro" id="IPR002878">
    <property type="entry name" value="ChsH2_C"/>
</dbReference>
<proteinExistence type="predicted"/>
<dbReference type="RefSeq" id="WP_268153460.1">
    <property type="nucleotide sequence ID" value="NZ_JAPPUW010000022.1"/>
</dbReference>
<feature type="domain" description="ChsH2 rubredoxin-like zinc ribbon" evidence="2">
    <location>
        <begin position="16"/>
        <end position="51"/>
    </location>
</feature>
<name>A0A9X4LJH2_9BURK</name>
<dbReference type="SUPFAM" id="SSF50249">
    <property type="entry name" value="Nucleic acid-binding proteins"/>
    <property type="match status" value="1"/>
</dbReference>